<dbReference type="AlphaFoldDB" id="A0A428PDF0"/>
<name>A0A428PDF0_9HYPO</name>
<organism evidence="1 2">
    <name type="scientific">Fusarium floridanum</name>
    <dbReference type="NCBI Taxonomy" id="1325733"/>
    <lineage>
        <taxon>Eukaryota</taxon>
        <taxon>Fungi</taxon>
        <taxon>Dikarya</taxon>
        <taxon>Ascomycota</taxon>
        <taxon>Pezizomycotina</taxon>
        <taxon>Sordariomycetes</taxon>
        <taxon>Hypocreomycetidae</taxon>
        <taxon>Hypocreales</taxon>
        <taxon>Nectriaceae</taxon>
        <taxon>Fusarium</taxon>
        <taxon>Fusarium solani species complex</taxon>
    </lineage>
</organism>
<evidence type="ECO:0000313" key="2">
    <source>
        <dbReference type="Proteomes" id="UP000287972"/>
    </source>
</evidence>
<sequence>MENTQYIDLIIRRIYHCSHASATAGHDRLHRRAALVSTVADNDIQYQPASIRVHSLLTENHQLPRLSRETSQYTLRQA</sequence>
<keyword evidence="2" id="KW-1185">Reference proteome</keyword>
<gene>
    <name evidence="1" type="ORF">CEP51_015256</name>
</gene>
<proteinExistence type="predicted"/>
<accession>A0A428PDF0</accession>
<comment type="caution">
    <text evidence="1">The sequence shown here is derived from an EMBL/GenBank/DDBJ whole genome shotgun (WGS) entry which is preliminary data.</text>
</comment>
<reference evidence="1 2" key="1">
    <citation type="submission" date="2017-06" db="EMBL/GenBank/DDBJ databases">
        <title>Comparative genomic analysis of Ambrosia Fusariam Clade fungi.</title>
        <authorList>
            <person name="Stajich J.E."/>
            <person name="Carrillo J."/>
            <person name="Kijimoto T."/>
            <person name="Eskalen A."/>
            <person name="O'Donnell K."/>
            <person name="Kasson M."/>
        </authorList>
    </citation>
    <scope>NUCLEOTIDE SEQUENCE [LARGE SCALE GENOMIC DNA]</scope>
    <source>
        <strain evidence="1 2">NRRL62606</strain>
    </source>
</reference>
<dbReference type="Proteomes" id="UP000287972">
    <property type="component" value="Unassembled WGS sequence"/>
</dbReference>
<protein>
    <submittedName>
        <fullName evidence="1">Uncharacterized protein</fullName>
    </submittedName>
</protein>
<dbReference type="EMBL" id="NKCL01000795">
    <property type="protein sequence ID" value="RSL51088.1"/>
    <property type="molecule type" value="Genomic_DNA"/>
</dbReference>
<evidence type="ECO:0000313" key="1">
    <source>
        <dbReference type="EMBL" id="RSL51088.1"/>
    </source>
</evidence>